<feature type="chain" id="PRO_5013163332" description="TPM domain-containing protein" evidence="2">
    <location>
        <begin position="29"/>
        <end position="290"/>
    </location>
</feature>
<keyword evidence="1" id="KW-0812">Transmembrane</keyword>
<organism evidence="4 5">
    <name type="scientific">Trinickia caryophylli</name>
    <name type="common">Paraburkholderia caryophylli</name>
    <dbReference type="NCBI Taxonomy" id="28094"/>
    <lineage>
        <taxon>Bacteria</taxon>
        <taxon>Pseudomonadati</taxon>
        <taxon>Pseudomonadota</taxon>
        <taxon>Betaproteobacteria</taxon>
        <taxon>Burkholderiales</taxon>
        <taxon>Burkholderiaceae</taxon>
        <taxon>Trinickia</taxon>
    </lineage>
</organism>
<feature type="signal peptide" evidence="2">
    <location>
        <begin position="1"/>
        <end position="28"/>
    </location>
</feature>
<feature type="transmembrane region" description="Helical" evidence="1">
    <location>
        <begin position="186"/>
        <end position="205"/>
    </location>
</feature>
<keyword evidence="5" id="KW-1185">Reference proteome</keyword>
<dbReference type="Gene3D" id="3.10.310.50">
    <property type="match status" value="1"/>
</dbReference>
<keyword evidence="1" id="KW-0472">Membrane</keyword>
<reference evidence="5" key="1">
    <citation type="submission" date="2017-04" db="EMBL/GenBank/DDBJ databases">
        <authorList>
            <person name="Varghese N."/>
            <person name="Submissions S."/>
        </authorList>
    </citation>
    <scope>NUCLEOTIDE SEQUENCE [LARGE SCALE GENOMIC DNA]</scope>
    <source>
        <strain evidence="5">Ballard 720</strain>
    </source>
</reference>
<dbReference type="PANTHER" id="PTHR30373:SF2">
    <property type="entry name" value="UPF0603 PROTEIN YGCG"/>
    <property type="match status" value="1"/>
</dbReference>
<evidence type="ECO:0000313" key="4">
    <source>
        <dbReference type="EMBL" id="SMF28707.1"/>
    </source>
</evidence>
<feature type="transmembrane region" description="Helical" evidence="1">
    <location>
        <begin position="217"/>
        <end position="242"/>
    </location>
</feature>
<gene>
    <name evidence="4" type="ORF">SAMN06295900_10515</name>
</gene>
<evidence type="ECO:0000313" key="5">
    <source>
        <dbReference type="Proteomes" id="UP000192911"/>
    </source>
</evidence>
<dbReference type="EMBL" id="FXAH01000005">
    <property type="protein sequence ID" value="SMF28707.1"/>
    <property type="molecule type" value="Genomic_DNA"/>
</dbReference>
<evidence type="ECO:0000259" key="3">
    <source>
        <dbReference type="Pfam" id="PF04536"/>
    </source>
</evidence>
<accession>A0A1X7E757</accession>
<dbReference type="PANTHER" id="PTHR30373">
    <property type="entry name" value="UPF0603 PROTEIN YGCG"/>
    <property type="match status" value="1"/>
</dbReference>
<evidence type="ECO:0000256" key="1">
    <source>
        <dbReference type="SAM" id="Phobius"/>
    </source>
</evidence>
<proteinExistence type="predicted"/>
<name>A0A1X7E757_TRICW</name>
<evidence type="ECO:0000256" key="2">
    <source>
        <dbReference type="SAM" id="SignalP"/>
    </source>
</evidence>
<protein>
    <recommendedName>
        <fullName evidence="3">TPM domain-containing protein</fullName>
    </recommendedName>
</protein>
<dbReference type="OrthoDB" id="9810918at2"/>
<dbReference type="AlphaFoldDB" id="A0A1X7E757"/>
<keyword evidence="1" id="KW-1133">Transmembrane helix</keyword>
<dbReference type="Proteomes" id="UP000192911">
    <property type="component" value="Unassembled WGS sequence"/>
</dbReference>
<dbReference type="STRING" id="28094.SAMN06295900_10515"/>
<keyword evidence="2" id="KW-0732">Signal</keyword>
<sequence length="290" mass="29880">MIRAAFAFVLFAAFIAGLSGGPPQHAFAADAPVPALTRRVTDTTATLTAAQRDALEAKLAAFEARKGSQIAVLLVPSTEPETIEQYGIRVAEAWKIGRERVDDGALLIVAKNDRTLRIEVGYGLEGALTDATSHRIVDEVIVPRFRDGDFYGGIDAGLDSMMRVIDGEPLAPPARRMTQGEGFGRLLPVLFVVAIAAGGFLRALLGRFPGALATGGLVGLIAWLFSGALLIAVGAGLVALFFTLVGGGLGAYAGGRYLGGRSGGAGNRSGHDIFRGGGGGFGGGGASGRW</sequence>
<dbReference type="Pfam" id="PF04536">
    <property type="entry name" value="TPM_phosphatase"/>
    <property type="match status" value="1"/>
</dbReference>
<feature type="domain" description="TPM" evidence="3">
    <location>
        <begin position="40"/>
        <end position="163"/>
    </location>
</feature>
<dbReference type="InterPro" id="IPR007621">
    <property type="entry name" value="TPM_dom"/>
</dbReference>